<keyword evidence="5 12" id="KW-0812">Transmembrane</keyword>
<comment type="subcellular location">
    <subcellularLocation>
        <location evidence="1">Cell inner membrane</location>
        <topology evidence="1">Multi-pass membrane protein</topology>
    </subcellularLocation>
</comment>
<feature type="domain" description="ABC transporter" evidence="13">
    <location>
        <begin position="325"/>
        <end position="560"/>
    </location>
</feature>
<accession>A0A5C5UAR7</accession>
<evidence type="ECO:0000256" key="8">
    <source>
        <dbReference type="ARBA" id="ARBA00022967"/>
    </source>
</evidence>
<dbReference type="SUPFAM" id="SSF90123">
    <property type="entry name" value="ABC transporter transmembrane region"/>
    <property type="match status" value="1"/>
</dbReference>
<keyword evidence="6" id="KW-0547">Nucleotide-binding</keyword>
<dbReference type="GO" id="GO:0140359">
    <property type="term" value="F:ABC-type transporter activity"/>
    <property type="evidence" value="ECO:0007669"/>
    <property type="project" value="InterPro"/>
</dbReference>
<dbReference type="OrthoDB" id="9806127at2"/>
<protein>
    <submittedName>
        <fullName evidence="15">ABC transporter ATP-binding protein</fullName>
    </submittedName>
</protein>
<evidence type="ECO:0000256" key="6">
    <source>
        <dbReference type="ARBA" id="ARBA00022741"/>
    </source>
</evidence>
<feature type="transmembrane region" description="Helical" evidence="12">
    <location>
        <begin position="44"/>
        <end position="65"/>
    </location>
</feature>
<dbReference type="PANTHER" id="PTHR24221:SF654">
    <property type="entry name" value="ATP-BINDING CASSETTE SUB-FAMILY B MEMBER 6"/>
    <property type="match status" value="1"/>
</dbReference>
<name>A0A5C5UAR7_9CORY</name>
<feature type="transmembrane region" description="Helical" evidence="12">
    <location>
        <begin position="153"/>
        <end position="172"/>
    </location>
</feature>
<evidence type="ECO:0000256" key="7">
    <source>
        <dbReference type="ARBA" id="ARBA00022840"/>
    </source>
</evidence>
<dbReference type="Proteomes" id="UP000320791">
    <property type="component" value="Unassembled WGS sequence"/>
</dbReference>
<evidence type="ECO:0000313" key="15">
    <source>
        <dbReference type="EMBL" id="TWT22943.1"/>
    </source>
</evidence>
<dbReference type="PROSITE" id="PS50893">
    <property type="entry name" value="ABC_TRANSPORTER_2"/>
    <property type="match status" value="1"/>
</dbReference>
<keyword evidence="8" id="KW-1278">Translocase</keyword>
<keyword evidence="7 15" id="KW-0067">ATP-binding</keyword>
<dbReference type="PROSITE" id="PS00211">
    <property type="entry name" value="ABC_TRANSPORTER_1"/>
    <property type="match status" value="1"/>
</dbReference>
<evidence type="ECO:0000259" key="14">
    <source>
        <dbReference type="PROSITE" id="PS50929"/>
    </source>
</evidence>
<feature type="transmembrane region" description="Helical" evidence="12">
    <location>
        <begin position="235"/>
        <end position="257"/>
    </location>
</feature>
<dbReference type="InterPro" id="IPR027417">
    <property type="entry name" value="P-loop_NTPase"/>
</dbReference>
<keyword evidence="4" id="KW-0997">Cell inner membrane</keyword>
<dbReference type="FunFam" id="3.40.50.300:FF:000221">
    <property type="entry name" value="Multidrug ABC transporter ATP-binding protein"/>
    <property type="match status" value="1"/>
</dbReference>
<keyword evidence="16" id="KW-1185">Reference proteome</keyword>
<dbReference type="InterPro" id="IPR003593">
    <property type="entry name" value="AAA+_ATPase"/>
</dbReference>
<dbReference type="GO" id="GO:0016887">
    <property type="term" value="F:ATP hydrolysis activity"/>
    <property type="evidence" value="ECO:0007669"/>
    <property type="project" value="InterPro"/>
</dbReference>
<reference evidence="15 16" key="1">
    <citation type="submission" date="2019-08" db="EMBL/GenBank/DDBJ databases">
        <authorList>
            <person name="Lei W."/>
        </authorList>
    </citation>
    <scope>NUCLEOTIDE SEQUENCE [LARGE SCALE GENOMIC DNA]</scope>
    <source>
        <strain evidence="15 16">CCUG 58627</strain>
    </source>
</reference>
<comment type="similarity">
    <text evidence="11">Belongs to the ABC transporter superfamily. Siderophore-Fe(3+) uptake transporter (SIUT) (TC 3.A.1.21) family.</text>
</comment>
<comment type="caution">
    <text evidence="15">The sequence shown here is derived from an EMBL/GenBank/DDBJ whole genome shotgun (WGS) entry which is preliminary data.</text>
</comment>
<keyword evidence="3" id="KW-1003">Cell membrane</keyword>
<dbReference type="PROSITE" id="PS50929">
    <property type="entry name" value="ABC_TM1F"/>
    <property type="match status" value="1"/>
</dbReference>
<dbReference type="AlphaFoldDB" id="A0A5C5UAR7"/>
<dbReference type="GO" id="GO:0034040">
    <property type="term" value="F:ATPase-coupled lipid transmembrane transporter activity"/>
    <property type="evidence" value="ECO:0007669"/>
    <property type="project" value="TreeGrafter"/>
</dbReference>
<organism evidence="15 16">
    <name type="scientific">Corynebacterium canis</name>
    <dbReference type="NCBI Taxonomy" id="679663"/>
    <lineage>
        <taxon>Bacteria</taxon>
        <taxon>Bacillati</taxon>
        <taxon>Actinomycetota</taxon>
        <taxon>Actinomycetes</taxon>
        <taxon>Mycobacteriales</taxon>
        <taxon>Corynebacteriaceae</taxon>
        <taxon>Corynebacterium</taxon>
    </lineage>
</organism>
<dbReference type="InterPro" id="IPR039421">
    <property type="entry name" value="Type_1_exporter"/>
</dbReference>
<dbReference type="PANTHER" id="PTHR24221">
    <property type="entry name" value="ATP-BINDING CASSETTE SUB-FAMILY B"/>
    <property type="match status" value="1"/>
</dbReference>
<evidence type="ECO:0000256" key="1">
    <source>
        <dbReference type="ARBA" id="ARBA00004429"/>
    </source>
</evidence>
<dbReference type="InterPro" id="IPR003439">
    <property type="entry name" value="ABC_transporter-like_ATP-bd"/>
</dbReference>
<evidence type="ECO:0000256" key="9">
    <source>
        <dbReference type="ARBA" id="ARBA00022989"/>
    </source>
</evidence>
<dbReference type="Pfam" id="PF00664">
    <property type="entry name" value="ABC_membrane"/>
    <property type="match status" value="1"/>
</dbReference>
<dbReference type="InterPro" id="IPR036640">
    <property type="entry name" value="ABC1_TM_sf"/>
</dbReference>
<dbReference type="InterPro" id="IPR011527">
    <property type="entry name" value="ABC1_TM_dom"/>
</dbReference>
<gene>
    <name evidence="15" type="ORF">FRX94_10205</name>
</gene>
<dbReference type="Gene3D" id="1.20.1560.10">
    <property type="entry name" value="ABC transporter type 1, transmembrane domain"/>
    <property type="match status" value="1"/>
</dbReference>
<evidence type="ECO:0000256" key="11">
    <source>
        <dbReference type="ARBA" id="ARBA00023455"/>
    </source>
</evidence>
<evidence type="ECO:0000256" key="10">
    <source>
        <dbReference type="ARBA" id="ARBA00023136"/>
    </source>
</evidence>
<sequence length="573" mass="62420">MTETGRAQQMRAAIHASFSGALDGLAMLALIPLAATLVTGEPQLGLGLSGWLIVLAIMSVLGGVLRYRSSRHGYLSTLNFMVHSHERIGDALSTLPLGWFRNERSGELSRLVTQGFMSTAQALAHMNNLMFGNAATLLVLIIGSWAWDPRLGLTLTVTGPIAAAVMIFAQALKRRFANAVVPTEHDLAHRIVEFATCQPAIRAAGRSKDFEPLEKSLQTNDKAVLKELWQSLIPIIMNGIVVQFFVVAIVTVTSYAATNGTFDAVQTIVFIGLTLRFTHNLRELGELMVGIDMARPPLEEMTEILDTPTLSEPTTPATGDGSGRVEFHDVAFGYTPEHPVVRNLSFTAEPNQVTAIVGPSGSGKTTIARLLSRFWDVDGGTIKLDGVDIRFLGTKQLMARLSMVFQDVYLFDDTLEANIRIGRPDASATEVRQAAQLAGVTSITEHLPDGWDTTVGEGGRSLSGGERQRVSVARALLKQAPVVIFDEATSALDAENERNILAAMERLRDQSTFLVIAHKLDTVRNADKIIVLDEHGQIAEQGTHEELFEANGPYRSFWDRRVAATGWSLKQAK</sequence>
<dbReference type="SUPFAM" id="SSF52540">
    <property type="entry name" value="P-loop containing nucleoside triphosphate hydrolases"/>
    <property type="match status" value="1"/>
</dbReference>
<evidence type="ECO:0000256" key="4">
    <source>
        <dbReference type="ARBA" id="ARBA00022519"/>
    </source>
</evidence>
<keyword evidence="2" id="KW-0813">Transport</keyword>
<feature type="transmembrane region" description="Helical" evidence="12">
    <location>
        <begin position="12"/>
        <end position="38"/>
    </location>
</feature>
<keyword evidence="9 12" id="KW-1133">Transmembrane helix</keyword>
<keyword evidence="10 12" id="KW-0472">Membrane</keyword>
<evidence type="ECO:0000259" key="13">
    <source>
        <dbReference type="PROSITE" id="PS50893"/>
    </source>
</evidence>
<dbReference type="InterPro" id="IPR017871">
    <property type="entry name" value="ABC_transporter-like_CS"/>
</dbReference>
<dbReference type="Pfam" id="PF00005">
    <property type="entry name" value="ABC_tran"/>
    <property type="match status" value="1"/>
</dbReference>
<evidence type="ECO:0000256" key="2">
    <source>
        <dbReference type="ARBA" id="ARBA00022448"/>
    </source>
</evidence>
<proteinExistence type="inferred from homology"/>
<dbReference type="GO" id="GO:0005886">
    <property type="term" value="C:plasma membrane"/>
    <property type="evidence" value="ECO:0007669"/>
    <property type="project" value="UniProtKB-SubCell"/>
</dbReference>
<dbReference type="EMBL" id="VOHM01000024">
    <property type="protein sequence ID" value="TWT22943.1"/>
    <property type="molecule type" value="Genomic_DNA"/>
</dbReference>
<feature type="domain" description="ABC transmembrane type-1" evidence="14">
    <location>
        <begin position="18"/>
        <end position="293"/>
    </location>
</feature>
<evidence type="ECO:0000256" key="12">
    <source>
        <dbReference type="SAM" id="Phobius"/>
    </source>
</evidence>
<dbReference type="SMART" id="SM00382">
    <property type="entry name" value="AAA"/>
    <property type="match status" value="1"/>
</dbReference>
<evidence type="ECO:0000256" key="3">
    <source>
        <dbReference type="ARBA" id="ARBA00022475"/>
    </source>
</evidence>
<dbReference type="GO" id="GO:0005524">
    <property type="term" value="F:ATP binding"/>
    <property type="evidence" value="ECO:0007669"/>
    <property type="project" value="UniProtKB-KW"/>
</dbReference>
<evidence type="ECO:0000256" key="5">
    <source>
        <dbReference type="ARBA" id="ARBA00022692"/>
    </source>
</evidence>
<evidence type="ECO:0000313" key="16">
    <source>
        <dbReference type="Proteomes" id="UP000320791"/>
    </source>
</evidence>
<dbReference type="Gene3D" id="3.40.50.300">
    <property type="entry name" value="P-loop containing nucleotide triphosphate hydrolases"/>
    <property type="match status" value="1"/>
</dbReference>
<feature type="transmembrane region" description="Helical" evidence="12">
    <location>
        <begin position="129"/>
        <end position="147"/>
    </location>
</feature>